<sequence length="53" mass="5971">MLAFLRCFNHKLHLVFNLRTTHVTLQCFVLVLELGEMLDAVGKLRDVAARCGG</sequence>
<evidence type="ECO:0000313" key="1">
    <source>
        <dbReference type="EMBL" id="JAD55420.1"/>
    </source>
</evidence>
<reference evidence="1" key="1">
    <citation type="submission" date="2014-09" db="EMBL/GenBank/DDBJ databases">
        <authorList>
            <person name="Magalhaes I.L.F."/>
            <person name="Oliveira U."/>
            <person name="Santos F.R."/>
            <person name="Vidigal T.H.D.A."/>
            <person name="Brescovit A.D."/>
            <person name="Santos A.J."/>
        </authorList>
    </citation>
    <scope>NUCLEOTIDE SEQUENCE</scope>
    <source>
        <tissue evidence="1">Shoot tissue taken approximately 20 cm above the soil surface</tissue>
    </source>
</reference>
<organism evidence="1">
    <name type="scientific">Arundo donax</name>
    <name type="common">Giant reed</name>
    <name type="synonym">Donax arundinaceus</name>
    <dbReference type="NCBI Taxonomy" id="35708"/>
    <lineage>
        <taxon>Eukaryota</taxon>
        <taxon>Viridiplantae</taxon>
        <taxon>Streptophyta</taxon>
        <taxon>Embryophyta</taxon>
        <taxon>Tracheophyta</taxon>
        <taxon>Spermatophyta</taxon>
        <taxon>Magnoliopsida</taxon>
        <taxon>Liliopsida</taxon>
        <taxon>Poales</taxon>
        <taxon>Poaceae</taxon>
        <taxon>PACMAD clade</taxon>
        <taxon>Arundinoideae</taxon>
        <taxon>Arundineae</taxon>
        <taxon>Arundo</taxon>
    </lineage>
</organism>
<protein>
    <submittedName>
        <fullName evidence="1">Uncharacterized protein</fullName>
    </submittedName>
</protein>
<name>A0A0A9B2L5_ARUDO</name>
<proteinExistence type="predicted"/>
<dbReference type="EMBL" id="GBRH01242475">
    <property type="protein sequence ID" value="JAD55420.1"/>
    <property type="molecule type" value="Transcribed_RNA"/>
</dbReference>
<reference evidence="1" key="2">
    <citation type="journal article" date="2015" name="Data Brief">
        <title>Shoot transcriptome of the giant reed, Arundo donax.</title>
        <authorList>
            <person name="Barrero R.A."/>
            <person name="Guerrero F.D."/>
            <person name="Moolhuijzen P."/>
            <person name="Goolsby J.A."/>
            <person name="Tidwell J."/>
            <person name="Bellgard S.E."/>
            <person name="Bellgard M.I."/>
        </authorList>
    </citation>
    <scope>NUCLEOTIDE SEQUENCE</scope>
    <source>
        <tissue evidence="1">Shoot tissue taken approximately 20 cm above the soil surface</tissue>
    </source>
</reference>
<dbReference type="AlphaFoldDB" id="A0A0A9B2L5"/>
<accession>A0A0A9B2L5</accession>